<feature type="compositionally biased region" description="Basic and acidic residues" evidence="5">
    <location>
        <begin position="352"/>
        <end position="383"/>
    </location>
</feature>
<feature type="compositionally biased region" description="Polar residues" evidence="5">
    <location>
        <begin position="684"/>
        <end position="707"/>
    </location>
</feature>
<feature type="region of interest" description="Disordered" evidence="5">
    <location>
        <begin position="341"/>
        <end position="481"/>
    </location>
</feature>
<feature type="domain" description="cGMP-dependent protein kinase interacting" evidence="6">
    <location>
        <begin position="971"/>
        <end position="1000"/>
    </location>
</feature>
<feature type="repeat" description="ANK" evidence="4">
    <location>
        <begin position="137"/>
        <end position="169"/>
    </location>
</feature>
<dbReference type="WBParaSite" id="SMUV_0000560501-mRNA-1">
    <property type="protein sequence ID" value="SMUV_0000560501-mRNA-1"/>
    <property type="gene ID" value="SMUV_0000560501"/>
</dbReference>
<dbReference type="Pfam" id="PF12796">
    <property type="entry name" value="Ank_2"/>
    <property type="match status" value="2"/>
</dbReference>
<evidence type="ECO:0000256" key="3">
    <source>
        <dbReference type="ARBA" id="ARBA00038386"/>
    </source>
</evidence>
<protein>
    <submittedName>
        <fullName evidence="8">ANK_REP_REGION domain-containing protein</fullName>
    </submittedName>
</protein>
<evidence type="ECO:0000256" key="1">
    <source>
        <dbReference type="ARBA" id="ARBA00022473"/>
    </source>
</evidence>
<dbReference type="GO" id="GO:0005737">
    <property type="term" value="C:cytoplasm"/>
    <property type="evidence" value="ECO:0007669"/>
    <property type="project" value="TreeGrafter"/>
</dbReference>
<dbReference type="InterPro" id="IPR036770">
    <property type="entry name" value="Ankyrin_rpt-contain_sf"/>
</dbReference>
<dbReference type="Gene3D" id="6.10.140.390">
    <property type="match status" value="1"/>
</dbReference>
<sequence length="1000" mass="109899">MAVRNDVKPSMSKMGGGINARAEAKSYFSPMDKKGVLEVKKEEQLANWEDSETNQFPSMRKSVKDSRVQFTESDVFLSACLSGDFDEVQSLLDNGADINTCTVDGLTALHQAVIDGKPDMVQFLTENGADLNAQDNEGWTPLHAAACCGNADLVTYLCNEGADISITNSDKELAIDLAEEEDCKVVLEEEHKRRNINPDECRNMELVIMQRDAEKWLKEGCYADRPHARTGATALHVAAAKGYNDVLLLLLKAGGNVHCRDREGWTPLHAAAHWGEREAAKILMEHGALLDDQTNNDETVLNVADKDMVEYLEELRVKQEEDSTKANIATKQTLTNAPLKRAGSVSSVLRMSTEEKTKKTKLEETEESKRLDESDHLKMEEKSSPTSVELRLPSPVNQHDEDSSSVAAHASGSSKLESDVELIGRSETAISSNSRESSEEKVSETEEAGVGRPPSDFSLPQKSVRESSSNEADSEKTQKPTVTAIPYTEIVVRSPVVEVASSSNLVRPMRLNESKIELRSIKKDSSTDTLTSGKKSFVPNSVQRSTSSTSTLPWMALYRGPSSTVPIHPAFAQFHSATRHLTSSSTVKNLSFAKEPSTATSTVTTKTRTPISTPPTEPNFPKESEAERRSKAKRQRDSRRSTQGVTKEQIKAAALATIHKQEANSDAALRNALQRDLSKDSLSSRESTSPEKVSCSGNEGTSLQSDRTSSDTRESVAGANSTIANVRRRSQAPRSTRRGTGPVSMDDVQSACNAIGADQKNSDLSDSSLATLPPGSPLQSNLPSVSATTSATPSNSVTRVVVSLRERPSPTPQVAITHTDPPVRVSSTPYRTASVTGSYQKPLFVTPKEVDYKGLYEKQLAENELLRNKIDELLKAEKTNNLNGSSSLIRRGLNRLGQASLIKSSPTPVSSIDDHERRNYERRIAELEFEVKELKDLSKVNDTIRMENEALVRVLSKMSRQQSLYLEKFYLQRLEHVRTDNQKLKEDNGALIRVISKLSK</sequence>
<evidence type="ECO:0000313" key="8">
    <source>
        <dbReference type="WBParaSite" id="SMUV_0000560501-mRNA-1"/>
    </source>
</evidence>
<feature type="compositionally biased region" description="Basic and acidic residues" evidence="5">
    <location>
        <begin position="620"/>
        <end position="629"/>
    </location>
</feature>
<accession>A0A0N5AM15</accession>
<dbReference type="InterPro" id="IPR031775">
    <property type="entry name" value="PRKG1_interact"/>
</dbReference>
<feature type="compositionally biased region" description="Polar residues" evidence="5">
    <location>
        <begin position="458"/>
        <end position="471"/>
    </location>
</feature>
<dbReference type="PANTHER" id="PTHR24179:SF21">
    <property type="entry name" value="MYOSIN BINDING SUBUNIT, ISOFORM O"/>
    <property type="match status" value="1"/>
</dbReference>
<dbReference type="SUPFAM" id="SSF48403">
    <property type="entry name" value="Ankyrin repeat"/>
    <property type="match status" value="1"/>
</dbReference>
<organism evidence="7 8">
    <name type="scientific">Syphacia muris</name>
    <dbReference type="NCBI Taxonomy" id="451379"/>
    <lineage>
        <taxon>Eukaryota</taxon>
        <taxon>Metazoa</taxon>
        <taxon>Ecdysozoa</taxon>
        <taxon>Nematoda</taxon>
        <taxon>Chromadorea</taxon>
        <taxon>Rhabditida</taxon>
        <taxon>Spirurina</taxon>
        <taxon>Oxyuridomorpha</taxon>
        <taxon>Oxyuroidea</taxon>
        <taxon>Oxyuridae</taxon>
        <taxon>Syphacia</taxon>
    </lineage>
</organism>
<feature type="compositionally biased region" description="Low complexity" evidence="5">
    <location>
        <begin position="426"/>
        <end position="435"/>
    </location>
</feature>
<comment type="similarity">
    <text evidence="3">Belongs to the NRARP family.</text>
</comment>
<feature type="region of interest" description="Disordered" evidence="5">
    <location>
        <begin position="524"/>
        <end position="546"/>
    </location>
</feature>
<feature type="region of interest" description="Disordered" evidence="5">
    <location>
        <begin position="591"/>
        <end position="648"/>
    </location>
</feature>
<dbReference type="GO" id="GO:0004857">
    <property type="term" value="F:enzyme inhibitor activity"/>
    <property type="evidence" value="ECO:0007669"/>
    <property type="project" value="TreeGrafter"/>
</dbReference>
<dbReference type="GO" id="GO:0019901">
    <property type="term" value="F:protein kinase binding"/>
    <property type="evidence" value="ECO:0007669"/>
    <property type="project" value="InterPro"/>
</dbReference>
<feature type="compositionally biased region" description="Low complexity" evidence="5">
    <location>
        <begin position="783"/>
        <end position="797"/>
    </location>
</feature>
<proteinExistence type="inferred from homology"/>
<keyword evidence="1" id="KW-0217">Developmental protein</keyword>
<dbReference type="FunFam" id="1.25.40.20:FF:000876">
    <property type="entry name" value="Protein phosphatase 1 regulatory subunit 12A"/>
    <property type="match status" value="1"/>
</dbReference>
<dbReference type="InterPro" id="IPR002110">
    <property type="entry name" value="Ankyrin_rpt"/>
</dbReference>
<evidence type="ECO:0000256" key="4">
    <source>
        <dbReference type="PROSITE-ProRule" id="PRU00023"/>
    </source>
</evidence>
<dbReference type="PROSITE" id="PS50297">
    <property type="entry name" value="ANK_REP_REGION"/>
    <property type="match status" value="4"/>
</dbReference>
<evidence type="ECO:0000256" key="5">
    <source>
        <dbReference type="SAM" id="MobiDB-lite"/>
    </source>
</evidence>
<feature type="compositionally biased region" description="Low complexity" evidence="5">
    <location>
        <begin position="596"/>
        <end position="611"/>
    </location>
</feature>
<dbReference type="AlphaFoldDB" id="A0A0N5AM15"/>
<feature type="repeat" description="ANK" evidence="4">
    <location>
        <begin position="230"/>
        <end position="262"/>
    </location>
</feature>
<feature type="compositionally biased region" description="Basic residues" evidence="5">
    <location>
        <begin position="726"/>
        <end position="737"/>
    </location>
</feature>
<dbReference type="FunFam" id="1.25.40.20:FF:000198">
    <property type="entry name" value="Myosin binding subunit, isoform P"/>
    <property type="match status" value="1"/>
</dbReference>
<dbReference type="CDD" id="cd21930">
    <property type="entry name" value="IPD_PPP1R12"/>
    <property type="match status" value="1"/>
</dbReference>
<feature type="repeat" description="ANK" evidence="4">
    <location>
        <begin position="263"/>
        <end position="295"/>
    </location>
</feature>
<dbReference type="Pfam" id="PF15898">
    <property type="entry name" value="PRKG1_interact"/>
    <property type="match status" value="2"/>
</dbReference>
<evidence type="ECO:0000313" key="7">
    <source>
        <dbReference type="Proteomes" id="UP000046393"/>
    </source>
</evidence>
<name>A0A0N5AM15_9BILA</name>
<evidence type="ECO:0000256" key="2">
    <source>
        <dbReference type="ARBA" id="ARBA00022737"/>
    </source>
</evidence>
<feature type="repeat" description="ANK" evidence="4">
    <location>
        <begin position="104"/>
        <end position="136"/>
    </location>
</feature>
<feature type="compositionally biased region" description="Polar residues" evidence="5">
    <location>
        <begin position="527"/>
        <end position="546"/>
    </location>
</feature>
<dbReference type="STRING" id="451379.A0A0N5AM15"/>
<keyword evidence="7" id="KW-1185">Reference proteome</keyword>
<feature type="domain" description="cGMP-dependent protein kinase interacting" evidence="6">
    <location>
        <begin position="851"/>
        <end position="960"/>
    </location>
</feature>
<dbReference type="InterPro" id="IPR051226">
    <property type="entry name" value="PP1_Regulatory_Subunit"/>
</dbReference>
<dbReference type="PROSITE" id="PS50088">
    <property type="entry name" value="ANK_REPEAT"/>
    <property type="match status" value="4"/>
</dbReference>
<keyword evidence="2" id="KW-0677">Repeat</keyword>
<feature type="compositionally biased region" description="Low complexity" evidence="5">
    <location>
        <begin position="404"/>
        <end position="414"/>
    </location>
</feature>
<reference evidence="8" key="1">
    <citation type="submission" date="2016-04" db="UniProtKB">
        <authorList>
            <consortium name="WormBaseParasite"/>
        </authorList>
    </citation>
    <scope>IDENTIFICATION</scope>
</reference>
<dbReference type="GO" id="GO:0019208">
    <property type="term" value="F:phosphatase regulator activity"/>
    <property type="evidence" value="ECO:0007669"/>
    <property type="project" value="TreeGrafter"/>
</dbReference>
<dbReference type="SMART" id="SM00248">
    <property type="entry name" value="ANK"/>
    <property type="match status" value="5"/>
</dbReference>
<keyword evidence="4" id="KW-0040">ANK repeat</keyword>
<dbReference type="Gene3D" id="1.25.40.20">
    <property type="entry name" value="Ankyrin repeat-containing domain"/>
    <property type="match status" value="2"/>
</dbReference>
<feature type="region of interest" description="Disordered" evidence="5">
    <location>
        <begin position="676"/>
        <end position="797"/>
    </location>
</feature>
<dbReference type="PANTHER" id="PTHR24179">
    <property type="entry name" value="PROTEIN PHOSPHATASE 1 REGULATORY SUBUNIT 12"/>
    <property type="match status" value="1"/>
</dbReference>
<evidence type="ECO:0000259" key="6">
    <source>
        <dbReference type="Pfam" id="PF15898"/>
    </source>
</evidence>
<dbReference type="Proteomes" id="UP000046393">
    <property type="component" value="Unplaced"/>
</dbReference>